<proteinExistence type="predicted"/>
<protein>
    <submittedName>
        <fullName evidence="2">Uncharacterized protein</fullName>
    </submittedName>
</protein>
<organism evidence="2 3">
    <name type="scientific">Strigamia maritima</name>
    <name type="common">European centipede</name>
    <name type="synonym">Geophilus maritimus</name>
    <dbReference type="NCBI Taxonomy" id="126957"/>
    <lineage>
        <taxon>Eukaryota</taxon>
        <taxon>Metazoa</taxon>
        <taxon>Ecdysozoa</taxon>
        <taxon>Arthropoda</taxon>
        <taxon>Myriapoda</taxon>
        <taxon>Chilopoda</taxon>
        <taxon>Pleurostigmophora</taxon>
        <taxon>Geophilomorpha</taxon>
        <taxon>Linotaeniidae</taxon>
        <taxon>Strigamia</taxon>
    </lineage>
</organism>
<keyword evidence="1" id="KW-0472">Membrane</keyword>
<dbReference type="Proteomes" id="UP000014500">
    <property type="component" value="Unassembled WGS sequence"/>
</dbReference>
<evidence type="ECO:0000256" key="1">
    <source>
        <dbReference type="SAM" id="Phobius"/>
    </source>
</evidence>
<evidence type="ECO:0000313" key="2">
    <source>
        <dbReference type="EnsemblMetazoa" id="SMAR005181-PA"/>
    </source>
</evidence>
<keyword evidence="3" id="KW-1185">Reference proteome</keyword>
<feature type="transmembrane region" description="Helical" evidence="1">
    <location>
        <begin position="12"/>
        <end position="30"/>
    </location>
</feature>
<evidence type="ECO:0000313" key="3">
    <source>
        <dbReference type="Proteomes" id="UP000014500"/>
    </source>
</evidence>
<name>T1IVI3_STRMM</name>
<feature type="transmembrane region" description="Helical" evidence="1">
    <location>
        <begin position="60"/>
        <end position="83"/>
    </location>
</feature>
<reference evidence="2" key="2">
    <citation type="submission" date="2015-02" db="UniProtKB">
        <authorList>
            <consortium name="EnsemblMetazoa"/>
        </authorList>
    </citation>
    <scope>IDENTIFICATION</scope>
</reference>
<dbReference type="HOGENOM" id="CLU_1273652_0_0_1"/>
<keyword evidence="1" id="KW-1133">Transmembrane helix</keyword>
<dbReference type="EMBL" id="JH431584">
    <property type="status" value="NOT_ANNOTATED_CDS"/>
    <property type="molecule type" value="Genomic_DNA"/>
</dbReference>
<accession>T1IVI3</accession>
<sequence>MSPSSLKSDISSRDYIIIIMSIPVYTISRFESTYMTMMVSPDRDLSSFDHYESLKATANLVIFMVGFIWICCFGLLAVIYPIFKVIQIIERLGSISDQSEEEDQLLDQEKRSNSKRTINVLKIFFPRSYHVLMFAALGEKLQNLIEEVSNQYAVPNFSCGLGITLLLDTENRIGRVRAIDEFSMEMINSKVSFQQWILSSVNPAANTRDRLSSRAPP</sequence>
<keyword evidence="1" id="KW-0812">Transmembrane</keyword>
<dbReference type="AlphaFoldDB" id="T1IVI3"/>
<reference evidence="3" key="1">
    <citation type="submission" date="2011-05" db="EMBL/GenBank/DDBJ databases">
        <authorList>
            <person name="Richards S.R."/>
            <person name="Qu J."/>
            <person name="Jiang H."/>
            <person name="Jhangiani S.N."/>
            <person name="Agravi P."/>
            <person name="Goodspeed R."/>
            <person name="Gross S."/>
            <person name="Mandapat C."/>
            <person name="Jackson L."/>
            <person name="Mathew T."/>
            <person name="Pu L."/>
            <person name="Thornton R."/>
            <person name="Saada N."/>
            <person name="Wilczek-Boney K.B."/>
            <person name="Lee S."/>
            <person name="Kovar C."/>
            <person name="Wu Y."/>
            <person name="Scherer S.E."/>
            <person name="Worley K.C."/>
            <person name="Muzny D.M."/>
            <person name="Gibbs R."/>
        </authorList>
    </citation>
    <scope>NUCLEOTIDE SEQUENCE</scope>
    <source>
        <strain evidence="3">Brora</strain>
    </source>
</reference>
<dbReference type="EnsemblMetazoa" id="SMAR005181-RA">
    <property type="protein sequence ID" value="SMAR005181-PA"/>
    <property type="gene ID" value="SMAR005181"/>
</dbReference>